<evidence type="ECO:0000313" key="2">
    <source>
        <dbReference type="EMBL" id="KAF8821953.1"/>
    </source>
</evidence>
<dbReference type="InterPro" id="IPR003593">
    <property type="entry name" value="AAA+_ATPase"/>
</dbReference>
<dbReference type="Gene3D" id="1.20.920.30">
    <property type="match status" value="1"/>
</dbReference>
<dbReference type="Gene3D" id="1.10.472.130">
    <property type="match status" value="1"/>
</dbReference>
<dbReference type="InterPro" id="IPR026983">
    <property type="entry name" value="DHC"/>
</dbReference>
<dbReference type="Gene3D" id="1.20.58.1120">
    <property type="match status" value="1"/>
</dbReference>
<name>A0ABQ7JD80_9APIC</name>
<comment type="caution">
    <text evidence="2">The sequence shown here is derived from an EMBL/GenBank/DDBJ whole genome shotgun (WGS) entry which is preliminary data.</text>
</comment>
<feature type="domain" description="AAA+ ATPase" evidence="1">
    <location>
        <begin position="375"/>
        <end position="513"/>
    </location>
</feature>
<reference evidence="2 3" key="1">
    <citation type="journal article" date="2020" name="bioRxiv">
        <title>Metabolic contributions of an alphaproteobacterial endosymbiont in the apicomplexan Cardiosporidium cionae.</title>
        <authorList>
            <person name="Hunter E.S."/>
            <person name="Paight C.J."/>
            <person name="Lane C.E."/>
        </authorList>
    </citation>
    <scope>NUCLEOTIDE SEQUENCE [LARGE SCALE GENOMIC DNA]</scope>
    <source>
        <strain evidence="2">ESH_2018</strain>
    </source>
</reference>
<accession>A0ABQ7JD80</accession>
<gene>
    <name evidence="2" type="ORF">IE077_001321</name>
</gene>
<dbReference type="Gene3D" id="3.20.180.20">
    <property type="entry name" value="Dynein heavy chain, N-terminal domain 2"/>
    <property type="match status" value="1"/>
</dbReference>
<sequence length="1322" mass="151351">STLVTSHSTDEVEQWHLNLVKIQDLLEEWQQAQKLWINLDGIFIHSDMARQVPTETKQFQSITIAWKQFMRNMKDTPTALEAATCPDNLNQLKSLTVSMEFIWRSLEHYLKTKRKEFPRFYFLSDAELLEILSNSRDPLSVQIHLRKCFENLLGLTFKQGAKFIEVVGIEGVDGESVQFTKGFKARGPVEKWLPLLEDAMVKTLRECLKACIKLCLKEELDILHMEYPAQVVSCARQIVWCSRVEQTIQDISNGKIKWEHIFEENAKSIEDFVTLVKGKDITLRQRQRVMCLVVEEIQHRDALEEIATKRNIECNSFDWQKQLKYYWKTEENDCVIRQMNAELWYGYEYQTFSSRLVVTPLTERCWLTITGALQLKLGVAAVGPAGTGKTESVKDLAKALGQHCLVFNCSDQIDYKIMEKLFAGVAATGAWTCLDEFNRIDIEVLSVIAQQLQLIHQASVENRKDIIIEGSKLSLKPSCGVFVTMNSGYAGRTELPDNLKIFFRPVAMMFPDFSRIAETMLFAEGFRHSRCLATKFITMINLCKEQLTKHSHYEFGLRTVKATLTLAGILKRLYSSMPEDALVVQAARDWNLPKLSEDEKKIFEEIVSDLFPGKFPPMDNAATKTLETAVQEAMRGNNLQSTETIVCRAIQLHEILKVRTGVIILGPAMSGKSVTHQALSKALCSLSKRDSEVLSFQGVERKILNPKCVSLGELYGQFDEATDEWCDGLLSCTVRNYTKSDSKESKWIILDGPIDALWIESMNTVLDDSQMLCLASGERIKIPMEVKLLFETTDLSAASPATISRCGLIFFGHETVTWKLLVRSWLERKITPTFTAAISEQLWGYFEIYIDPGLKFIMENCKECMELTDNAKLSCLCSLLEGFLLTELSGSSNTLQRSDDEATATLMEGSTPYIRDLAYRLLPSFCSAFVWSLGSALNTSSRLIFSTYCKKVMDAIRWPRGETVFDVMYDPKKGRFFSWEERIPSFEYSPHTPLYKVMVPTKETTKYTFLVETSVTQKHPVLLTGSRGSGKSSLLHAYFASKRETTIPLHPIELHFSASTQSCQTQLFIEALLDRKHKKRLGAPEYKKLILYIEDVNLPQGVYDRKKFFWKDIDDLLVLLSCNLPGGAQNVLSSRFLRHFYVLAMADTPLKSLHYIYSSLMDNYFSHQSVSTSILAFSKTIVDKTLDLYSRFCEYFIPTAKMPQYSFSLRQLSHVFQGIQMAHPSAFEEEASFVRLWKHELHRIFGDRISDITHKIWFEEQVKEISFKYLSTEETISTKESSLWSTFLKNDDGERIYQEIPESFNSGEFPKHFEKKNAKEVL</sequence>
<dbReference type="Proteomes" id="UP000823046">
    <property type="component" value="Unassembled WGS sequence"/>
</dbReference>
<dbReference type="SMART" id="SM00382">
    <property type="entry name" value="AAA"/>
    <property type="match status" value="2"/>
</dbReference>
<protein>
    <submittedName>
        <fullName evidence="2">Dynein heavy chain family protein</fullName>
    </submittedName>
</protein>
<dbReference type="InterPro" id="IPR041466">
    <property type="entry name" value="Dynein_AAA5_ext"/>
</dbReference>
<dbReference type="PANTHER" id="PTHR45703">
    <property type="entry name" value="DYNEIN HEAVY CHAIN"/>
    <property type="match status" value="1"/>
</dbReference>
<dbReference type="Gene3D" id="1.20.140.100">
    <property type="entry name" value="Dynein heavy chain, N-terminal domain 2"/>
    <property type="match status" value="1"/>
</dbReference>
<dbReference type="Gene3D" id="1.10.8.710">
    <property type="match status" value="1"/>
</dbReference>
<dbReference type="PANTHER" id="PTHR45703:SF36">
    <property type="entry name" value="DYNEIN HEAVY CHAIN, CYTOPLASMIC"/>
    <property type="match status" value="1"/>
</dbReference>
<dbReference type="Gene3D" id="3.40.50.300">
    <property type="entry name" value="P-loop containing nucleotide triphosphate hydrolases"/>
    <property type="match status" value="3"/>
</dbReference>
<dbReference type="SUPFAM" id="SSF52540">
    <property type="entry name" value="P-loop containing nucleoside triphosphate hydrolases"/>
    <property type="match status" value="3"/>
</dbReference>
<organism evidence="2 3">
    <name type="scientific">Cardiosporidium cionae</name>
    <dbReference type="NCBI Taxonomy" id="476202"/>
    <lineage>
        <taxon>Eukaryota</taxon>
        <taxon>Sar</taxon>
        <taxon>Alveolata</taxon>
        <taxon>Apicomplexa</taxon>
        <taxon>Aconoidasida</taxon>
        <taxon>Nephromycida</taxon>
        <taxon>Cardiosporidium</taxon>
    </lineage>
</organism>
<dbReference type="EMBL" id="JADAQX010000105">
    <property type="protein sequence ID" value="KAF8821953.1"/>
    <property type="molecule type" value="Genomic_DNA"/>
</dbReference>
<evidence type="ECO:0000313" key="3">
    <source>
        <dbReference type="Proteomes" id="UP000823046"/>
    </source>
</evidence>
<dbReference type="InterPro" id="IPR042228">
    <property type="entry name" value="Dynein_linker_3"/>
</dbReference>
<dbReference type="InterPro" id="IPR035699">
    <property type="entry name" value="AAA_6"/>
</dbReference>
<dbReference type="Pfam" id="PF12774">
    <property type="entry name" value="AAA_6"/>
    <property type="match status" value="1"/>
</dbReference>
<dbReference type="InterPro" id="IPR042222">
    <property type="entry name" value="Dynein_2_N"/>
</dbReference>
<dbReference type="InterPro" id="IPR043157">
    <property type="entry name" value="Dynein_AAA1S"/>
</dbReference>
<feature type="non-terminal residue" evidence="2">
    <location>
        <position position="1"/>
    </location>
</feature>
<dbReference type="Pfam" id="PF08393">
    <property type="entry name" value="DHC_N2"/>
    <property type="match status" value="1"/>
</dbReference>
<feature type="domain" description="AAA+ ATPase" evidence="1">
    <location>
        <begin position="1017"/>
        <end position="1146"/>
    </location>
</feature>
<dbReference type="Pfam" id="PF12775">
    <property type="entry name" value="AAA_7"/>
    <property type="match status" value="1"/>
</dbReference>
<dbReference type="InterPro" id="IPR027417">
    <property type="entry name" value="P-loop_NTPase"/>
</dbReference>
<keyword evidence="3" id="KW-1185">Reference proteome</keyword>
<evidence type="ECO:0000259" key="1">
    <source>
        <dbReference type="SMART" id="SM00382"/>
    </source>
</evidence>
<dbReference type="Pfam" id="PF22597">
    <property type="entry name" value="DYN_lid"/>
    <property type="match status" value="1"/>
</dbReference>
<dbReference type="Pfam" id="PF17852">
    <property type="entry name" value="Dynein_AAA_lid"/>
    <property type="match status" value="1"/>
</dbReference>
<proteinExistence type="predicted"/>
<dbReference type="InterPro" id="IPR013602">
    <property type="entry name" value="Dynein_heavy_linker"/>
</dbReference>
<dbReference type="InterPro" id="IPR054354">
    <property type="entry name" value="DYNC2H1-like_lid"/>
</dbReference>